<evidence type="ECO:0000313" key="12">
    <source>
        <dbReference type="EMBL" id="MBU9739294.1"/>
    </source>
</evidence>
<dbReference type="Proteomes" id="UP000712157">
    <property type="component" value="Unassembled WGS sequence"/>
</dbReference>
<dbReference type="RefSeq" id="WP_158345367.1">
    <property type="nucleotide sequence ID" value="NZ_JAHQCW010000055.1"/>
</dbReference>
<keyword evidence="6" id="KW-0145">Chemotaxis</keyword>
<evidence type="ECO:0000256" key="3">
    <source>
        <dbReference type="ARBA" id="ARBA00020392"/>
    </source>
</evidence>
<dbReference type="InterPro" id="IPR012823">
    <property type="entry name" value="Flagell_FliJ"/>
</dbReference>
<dbReference type="GO" id="GO:0015031">
    <property type="term" value="P:protein transport"/>
    <property type="evidence" value="ECO:0007669"/>
    <property type="project" value="UniProtKB-KW"/>
</dbReference>
<evidence type="ECO:0000256" key="11">
    <source>
        <dbReference type="SAM" id="Coils"/>
    </source>
</evidence>
<dbReference type="EMBL" id="JAHQCW010000055">
    <property type="protein sequence ID" value="MBU9739294.1"/>
    <property type="molecule type" value="Genomic_DNA"/>
</dbReference>
<comment type="caution">
    <text evidence="12">The sequence shown here is derived from an EMBL/GenBank/DDBJ whole genome shotgun (WGS) entry which is preliminary data.</text>
</comment>
<dbReference type="GO" id="GO:0005886">
    <property type="term" value="C:plasma membrane"/>
    <property type="evidence" value="ECO:0007669"/>
    <property type="project" value="UniProtKB-SubCell"/>
</dbReference>
<gene>
    <name evidence="12" type="primary">fliJ</name>
    <name evidence="12" type="ORF">KTH89_22435</name>
</gene>
<keyword evidence="12" id="KW-0966">Cell projection</keyword>
<keyword evidence="12" id="KW-0282">Flagellum</keyword>
<keyword evidence="11" id="KW-0175">Coiled coil</keyword>
<feature type="coiled-coil region" evidence="11">
    <location>
        <begin position="12"/>
        <end position="129"/>
    </location>
</feature>
<evidence type="ECO:0000256" key="8">
    <source>
        <dbReference type="ARBA" id="ARBA00022927"/>
    </source>
</evidence>
<dbReference type="InterPro" id="IPR053716">
    <property type="entry name" value="Flag_assembly_chemotaxis_eff"/>
</dbReference>
<dbReference type="Pfam" id="PF02050">
    <property type="entry name" value="FliJ"/>
    <property type="match status" value="1"/>
</dbReference>
<proteinExistence type="inferred from homology"/>
<comment type="subcellular location">
    <subcellularLocation>
        <location evidence="1">Cell membrane</location>
        <topology evidence="1">Peripheral membrane protein</topology>
        <orientation evidence="1">Cytoplasmic side</orientation>
    </subcellularLocation>
</comment>
<dbReference type="Gene3D" id="1.10.287.1700">
    <property type="match status" value="1"/>
</dbReference>
<reference evidence="12" key="1">
    <citation type="submission" date="2021-06" db="EMBL/GenBank/DDBJ databases">
        <title>Description of novel taxa of the family Lachnospiraceae.</title>
        <authorList>
            <person name="Chaplin A.V."/>
            <person name="Sokolova S.R."/>
            <person name="Pikina A.P."/>
            <person name="Korzhanova M."/>
            <person name="Belova V."/>
            <person name="Korostin D."/>
            <person name="Efimov B.A."/>
        </authorList>
    </citation>
    <scope>NUCLEOTIDE SEQUENCE</scope>
    <source>
        <strain evidence="12">ASD5720</strain>
    </source>
</reference>
<dbReference type="GO" id="GO:0009288">
    <property type="term" value="C:bacterial-type flagellum"/>
    <property type="evidence" value="ECO:0007669"/>
    <property type="project" value="InterPro"/>
</dbReference>
<dbReference type="GO" id="GO:0044781">
    <property type="term" value="P:bacterial-type flagellum organization"/>
    <property type="evidence" value="ECO:0007669"/>
    <property type="project" value="UniProtKB-KW"/>
</dbReference>
<keyword evidence="4" id="KW-0813">Transport</keyword>
<comment type="similarity">
    <text evidence="2">Belongs to the FliJ family.</text>
</comment>
<evidence type="ECO:0000313" key="13">
    <source>
        <dbReference type="Proteomes" id="UP000712157"/>
    </source>
</evidence>
<keyword evidence="10" id="KW-1006">Bacterial flagellum protein export</keyword>
<evidence type="ECO:0000256" key="1">
    <source>
        <dbReference type="ARBA" id="ARBA00004413"/>
    </source>
</evidence>
<keyword evidence="9" id="KW-0472">Membrane</keyword>
<evidence type="ECO:0000256" key="5">
    <source>
        <dbReference type="ARBA" id="ARBA00022475"/>
    </source>
</evidence>
<dbReference type="GO" id="GO:0006935">
    <property type="term" value="P:chemotaxis"/>
    <property type="evidence" value="ECO:0007669"/>
    <property type="project" value="UniProtKB-KW"/>
</dbReference>
<dbReference type="AlphaFoldDB" id="A0A949NGS2"/>
<keyword evidence="7" id="KW-1005">Bacterial flagellum biogenesis</keyword>
<dbReference type="NCBIfam" id="TIGR02473">
    <property type="entry name" value="flagell_FliJ"/>
    <property type="match status" value="1"/>
</dbReference>
<accession>A0A949NGS2</accession>
<evidence type="ECO:0000256" key="4">
    <source>
        <dbReference type="ARBA" id="ARBA00022448"/>
    </source>
</evidence>
<protein>
    <recommendedName>
        <fullName evidence="3">Flagellar FliJ protein</fullName>
    </recommendedName>
</protein>
<sequence>MKKFSFSLGKVLSFEEQTLEKEKNLMGRLNAQRLELEEKLKRLEEQIRDLQEEKNSRIQKGTTVFQLKILMGSIENGRKNQMELFRQKEQLEQQIEIQRQNVVKASQEVKKLENLKAKKLEEYHYAEAKEQQETISEHVAGEFVRHGVSI</sequence>
<keyword evidence="12" id="KW-0969">Cilium</keyword>
<evidence type="ECO:0000256" key="2">
    <source>
        <dbReference type="ARBA" id="ARBA00010004"/>
    </source>
</evidence>
<organism evidence="12 13">
    <name type="scientific">Diplocloster agilis</name>
    <dbReference type="NCBI Taxonomy" id="2850323"/>
    <lineage>
        <taxon>Bacteria</taxon>
        <taxon>Bacillati</taxon>
        <taxon>Bacillota</taxon>
        <taxon>Clostridia</taxon>
        <taxon>Lachnospirales</taxon>
        <taxon>Lachnospiraceae</taxon>
        <taxon>Diplocloster</taxon>
    </lineage>
</organism>
<evidence type="ECO:0000256" key="10">
    <source>
        <dbReference type="ARBA" id="ARBA00023225"/>
    </source>
</evidence>
<dbReference type="GO" id="GO:0071973">
    <property type="term" value="P:bacterial-type flagellum-dependent cell motility"/>
    <property type="evidence" value="ECO:0007669"/>
    <property type="project" value="InterPro"/>
</dbReference>
<evidence type="ECO:0000256" key="7">
    <source>
        <dbReference type="ARBA" id="ARBA00022795"/>
    </source>
</evidence>
<keyword evidence="13" id="KW-1185">Reference proteome</keyword>
<evidence type="ECO:0000256" key="9">
    <source>
        <dbReference type="ARBA" id="ARBA00023136"/>
    </source>
</evidence>
<evidence type="ECO:0000256" key="6">
    <source>
        <dbReference type="ARBA" id="ARBA00022500"/>
    </source>
</evidence>
<keyword evidence="8" id="KW-0653">Protein transport</keyword>
<keyword evidence="5" id="KW-1003">Cell membrane</keyword>
<name>A0A949NGS2_9FIRM</name>